<feature type="compositionally biased region" description="Polar residues" evidence="1">
    <location>
        <begin position="107"/>
        <end position="128"/>
    </location>
</feature>
<evidence type="ECO:0000256" key="1">
    <source>
        <dbReference type="SAM" id="MobiDB-lite"/>
    </source>
</evidence>
<dbReference type="Proteomes" id="UP000038045">
    <property type="component" value="Unplaced"/>
</dbReference>
<keyword evidence="2" id="KW-0812">Transmembrane</keyword>
<organism evidence="3 4">
    <name type="scientific">Parastrongyloides trichosuri</name>
    <name type="common">Possum-specific nematode worm</name>
    <dbReference type="NCBI Taxonomy" id="131310"/>
    <lineage>
        <taxon>Eukaryota</taxon>
        <taxon>Metazoa</taxon>
        <taxon>Ecdysozoa</taxon>
        <taxon>Nematoda</taxon>
        <taxon>Chromadorea</taxon>
        <taxon>Rhabditida</taxon>
        <taxon>Tylenchina</taxon>
        <taxon>Panagrolaimomorpha</taxon>
        <taxon>Strongyloidoidea</taxon>
        <taxon>Strongyloididae</taxon>
        <taxon>Parastrongyloides</taxon>
    </lineage>
</organism>
<feature type="compositionally biased region" description="Low complexity" evidence="1">
    <location>
        <begin position="85"/>
        <end position="94"/>
    </location>
</feature>
<reference evidence="4" key="1">
    <citation type="submission" date="2017-02" db="UniProtKB">
        <authorList>
            <consortium name="WormBaseParasite"/>
        </authorList>
    </citation>
    <scope>IDENTIFICATION</scope>
</reference>
<feature type="transmembrane region" description="Helical" evidence="2">
    <location>
        <begin position="6"/>
        <end position="26"/>
    </location>
</feature>
<dbReference type="AlphaFoldDB" id="A0A0N5A4P7"/>
<name>A0A0N5A4P7_PARTI</name>
<accession>A0A0N5A4P7</accession>
<sequence>MEKSKIVILTSVTIGSIVGVVCWLMYINKKKDTCNEDNEIISDTLKKNDEIESEEKSSINNECDVKSINSYEEIHSNCSSEASFPSTPTNSPSNKDLNKKSKIPIYVNTQGECNDTPSSNKASPTSPSAKGLSKLVEPKVLRRRQS</sequence>
<keyword evidence="2" id="KW-1133">Transmembrane helix</keyword>
<proteinExistence type="predicted"/>
<dbReference type="WBParaSite" id="PTRK_0001667500.1">
    <property type="protein sequence ID" value="PTRK_0001667500.1"/>
    <property type="gene ID" value="PTRK_0001667500"/>
</dbReference>
<feature type="region of interest" description="Disordered" evidence="1">
    <location>
        <begin position="78"/>
        <end position="146"/>
    </location>
</feature>
<keyword evidence="2" id="KW-0472">Membrane</keyword>
<keyword evidence="3" id="KW-1185">Reference proteome</keyword>
<evidence type="ECO:0000313" key="4">
    <source>
        <dbReference type="WBParaSite" id="PTRK_0001667500.1"/>
    </source>
</evidence>
<evidence type="ECO:0000313" key="3">
    <source>
        <dbReference type="Proteomes" id="UP000038045"/>
    </source>
</evidence>
<protein>
    <submittedName>
        <fullName evidence="4">Uncharacterized protein</fullName>
    </submittedName>
</protein>
<evidence type="ECO:0000256" key="2">
    <source>
        <dbReference type="SAM" id="Phobius"/>
    </source>
</evidence>